<reference evidence="1 2" key="1">
    <citation type="submission" date="2016-10" db="EMBL/GenBank/DDBJ databases">
        <authorList>
            <person name="de Groot N.N."/>
        </authorList>
    </citation>
    <scope>NUCLEOTIDE SEQUENCE [LARGE SCALE GENOMIC DNA]</scope>
    <source>
        <strain evidence="1 2">GAS232</strain>
    </source>
</reference>
<organism evidence="1 2">
    <name type="scientific">Terriglobus roseus</name>
    <dbReference type="NCBI Taxonomy" id="392734"/>
    <lineage>
        <taxon>Bacteria</taxon>
        <taxon>Pseudomonadati</taxon>
        <taxon>Acidobacteriota</taxon>
        <taxon>Terriglobia</taxon>
        <taxon>Terriglobales</taxon>
        <taxon>Acidobacteriaceae</taxon>
        <taxon>Terriglobus</taxon>
    </lineage>
</organism>
<sequence>MRSLPHKTLVEANIVLREHGQQFLVEGSRPMDLFLRLHVMDERITICKADREDHVTLLPFEEGVRFTALTNDGHRDFLQMIDKFVHSHLSRKEQCNVNMIGSSSNGKADVLRMTELVANGRMHSGAKRIVLQHRLLPLRAEDHVQQHMINDLHGGTSIAAKRVAA</sequence>
<gene>
    <name evidence="1" type="ORF">SAMN05444167_2530</name>
</gene>
<dbReference type="Proteomes" id="UP000182427">
    <property type="component" value="Chromosome I"/>
</dbReference>
<dbReference type="EMBL" id="LT629690">
    <property type="protein sequence ID" value="SDF48575.1"/>
    <property type="molecule type" value="Genomic_DNA"/>
</dbReference>
<evidence type="ECO:0000313" key="2">
    <source>
        <dbReference type="Proteomes" id="UP000182427"/>
    </source>
</evidence>
<accession>A0A1G7LGH3</accession>
<proteinExistence type="predicted"/>
<evidence type="ECO:0000313" key="1">
    <source>
        <dbReference type="EMBL" id="SDF48575.1"/>
    </source>
</evidence>
<protein>
    <submittedName>
        <fullName evidence="1">Uncharacterized protein</fullName>
    </submittedName>
</protein>
<dbReference type="AlphaFoldDB" id="A0A1G7LGH3"/>
<name>A0A1G7LGH3_9BACT</name>
<keyword evidence="2" id="KW-1185">Reference proteome</keyword>